<keyword evidence="1" id="KW-0175">Coiled coil</keyword>
<dbReference type="EMBL" id="MPUK01000005">
    <property type="protein sequence ID" value="ONH67044.1"/>
    <property type="molecule type" value="Genomic_DNA"/>
</dbReference>
<organism evidence="3">
    <name type="scientific">Cyberlindnera fabianii</name>
    <name type="common">Yeast</name>
    <name type="synonym">Hansenula fabianii</name>
    <dbReference type="NCBI Taxonomy" id="36022"/>
    <lineage>
        <taxon>Eukaryota</taxon>
        <taxon>Fungi</taxon>
        <taxon>Dikarya</taxon>
        <taxon>Ascomycota</taxon>
        <taxon>Saccharomycotina</taxon>
        <taxon>Saccharomycetes</taxon>
        <taxon>Phaffomycetales</taxon>
        <taxon>Phaffomycetaceae</taxon>
        <taxon>Cyberlindnera</taxon>
    </lineage>
</organism>
<dbReference type="OrthoDB" id="5407351at2759"/>
<accession>A0A061B2F7</accession>
<gene>
    <name evidence="4" type="ORF">BON22_3056</name>
    <name evidence="3" type="ORF">CYFA0S_06e03730g</name>
</gene>
<protein>
    <submittedName>
        <fullName evidence="3">CYFA0S06e03730g1_1</fullName>
    </submittedName>
</protein>
<reference evidence="3" key="1">
    <citation type="journal article" date="2014" name="Genome Announc.">
        <title>Genome sequence of the yeast Cyberlindnera fabianii (Hansenula fabianii).</title>
        <authorList>
            <person name="Freel K.C."/>
            <person name="Sarilar V."/>
            <person name="Neuveglise C."/>
            <person name="Devillers H."/>
            <person name="Friedrich A."/>
            <person name="Schacherer J."/>
        </authorList>
    </citation>
    <scope>NUCLEOTIDE SEQUENCE</scope>
    <source>
        <strain evidence="3">YJS4271</strain>
    </source>
</reference>
<dbReference type="EMBL" id="LK052891">
    <property type="protein sequence ID" value="CDR41198.1"/>
    <property type="molecule type" value="Genomic_DNA"/>
</dbReference>
<dbReference type="Proteomes" id="UP000189513">
    <property type="component" value="Unassembled WGS sequence"/>
</dbReference>
<evidence type="ECO:0000256" key="1">
    <source>
        <dbReference type="SAM" id="Coils"/>
    </source>
</evidence>
<dbReference type="VEuPathDB" id="FungiDB:BON22_3056"/>
<keyword evidence="5" id="KW-1185">Reference proteome</keyword>
<evidence type="ECO:0000313" key="3">
    <source>
        <dbReference type="EMBL" id="CDR41198.1"/>
    </source>
</evidence>
<dbReference type="OMA" id="DHHWDEM"/>
<dbReference type="STRING" id="36022.A0A061B2F7"/>
<dbReference type="Gene3D" id="6.10.280.230">
    <property type="match status" value="1"/>
</dbReference>
<feature type="region of interest" description="Disordered" evidence="2">
    <location>
        <begin position="18"/>
        <end position="40"/>
    </location>
</feature>
<reference evidence="5" key="2">
    <citation type="journal article" date="2017" name="Genome Announc.">
        <title>Genome sequences of Cyberlindnera fabianii 65, Pichia kudriavzevii 129, and Saccharomyces cerevisiae 131 isolated from fermented masau fruits in Zimbabwe.</title>
        <authorList>
            <person name="van Rijswijck I.M.H."/>
            <person name="Derks M.F.L."/>
            <person name="Abee T."/>
            <person name="de Ridder D."/>
            <person name="Smid E.J."/>
        </authorList>
    </citation>
    <scope>NUCLEOTIDE SEQUENCE [LARGE SCALE GENOMIC DNA]</scope>
    <source>
        <strain evidence="5">65</strain>
    </source>
</reference>
<proteinExistence type="predicted"/>
<evidence type="ECO:0000313" key="4">
    <source>
        <dbReference type="EMBL" id="ONH67044.1"/>
    </source>
</evidence>
<feature type="compositionally biased region" description="Polar residues" evidence="2">
    <location>
        <begin position="289"/>
        <end position="304"/>
    </location>
</feature>
<name>A0A061B2F7_CYBFA</name>
<feature type="region of interest" description="Disordered" evidence="2">
    <location>
        <begin position="289"/>
        <end position="321"/>
    </location>
</feature>
<dbReference type="AlphaFoldDB" id="A0A061B2F7"/>
<feature type="coiled-coil region" evidence="1">
    <location>
        <begin position="188"/>
        <end position="215"/>
    </location>
</feature>
<sequence>MSCGPVNSLQKLSNHAQVDRSLQHEPQQRHHAPSASFRTQQPNTLERDFQAHQQGLHHFEPSFNPGFQAPVRQFPQQQVPRAAASSWANDFKLNDPMANAHPVQQGQGWNAQFMNHMNAQNQQQQSVQVHAQTQSQAQAQAQMQHHLQQSRLNSTMYTPQLSQNYSLAGTSRMTEHQELHSAHLHSQLEKMDDEYAALDKEFDNLEREFQNVKMDEPALKAPQVDIPPGNNAGFREAAKQVADVMKSTDSSRFANSRFLDLMNRVSAGQVSLNEDETKLVDTQGNDIHELSSQNVDPSQQQSAGGSHAHLPDPLEFVKDGELETPFQAAKLVGDQHGEKYTWDDVYNDYRNDDSSF</sequence>
<evidence type="ECO:0000313" key="5">
    <source>
        <dbReference type="Proteomes" id="UP000189513"/>
    </source>
</evidence>
<feature type="compositionally biased region" description="Basic and acidic residues" evidence="2">
    <location>
        <begin position="309"/>
        <end position="321"/>
    </location>
</feature>
<evidence type="ECO:0000256" key="2">
    <source>
        <dbReference type="SAM" id="MobiDB-lite"/>
    </source>
</evidence>
<reference evidence="4" key="3">
    <citation type="submission" date="2017-01" db="EMBL/GenBank/DDBJ databases">
        <authorList>
            <person name="Mah S.A."/>
            <person name="Swanson W.J."/>
            <person name="Moy G.W."/>
            <person name="Vacquier V.D."/>
        </authorList>
    </citation>
    <scope>NUCLEOTIDE SEQUENCE [LARGE SCALE GENOMIC DNA]</scope>
    <source>
        <strain evidence="4">65</strain>
    </source>
</reference>
<feature type="compositionally biased region" description="Basic and acidic residues" evidence="2">
    <location>
        <begin position="18"/>
        <end position="28"/>
    </location>
</feature>